<gene>
    <name evidence="3" type="ORF">CABS02_15402</name>
</gene>
<comment type="caution">
    <text evidence="3">The sequence shown here is derived from an EMBL/GenBank/DDBJ whole genome shotgun (WGS) entry which is preliminary data.</text>
</comment>
<feature type="domain" description="BZIP" evidence="2">
    <location>
        <begin position="9"/>
        <end position="23"/>
    </location>
</feature>
<sequence length="172" mass="19545">MTRVSPEMRKKRNRDAQAKHRKKKQEETRRLQSEVDHLRRKLQEVRDAMASNDMQRLNYIVLGEMRPSTPQPDASSTVELGTPITDGGYAESSDPFPISSTIPYSNYSTLDCTLPLAEYNPYPATTFQTSFTEGYNQILPWNSLPSVPALPSIGFSELFDMPSWLDPQLMIS</sequence>
<evidence type="ECO:0000256" key="1">
    <source>
        <dbReference type="SAM" id="MobiDB-lite"/>
    </source>
</evidence>
<evidence type="ECO:0000259" key="2">
    <source>
        <dbReference type="PROSITE" id="PS00036"/>
    </source>
</evidence>
<feature type="region of interest" description="Disordered" evidence="1">
    <location>
        <begin position="68"/>
        <end position="92"/>
    </location>
</feature>
<dbReference type="EMBL" id="SDAQ01000320">
    <property type="protein sequence ID" value="KAI3527304.1"/>
    <property type="molecule type" value="Genomic_DNA"/>
</dbReference>
<reference evidence="3" key="1">
    <citation type="submission" date="2019-01" db="EMBL/GenBank/DDBJ databases">
        <title>Colletotrichum abscissum LGMF1257.</title>
        <authorList>
            <person name="Baroncelli R."/>
        </authorList>
    </citation>
    <scope>NUCLEOTIDE SEQUENCE</scope>
    <source>
        <strain evidence="3">Ca142</strain>
    </source>
</reference>
<dbReference type="InterPro" id="IPR046347">
    <property type="entry name" value="bZIP_sf"/>
</dbReference>
<organism evidence="3 4">
    <name type="scientific">Colletotrichum abscissum</name>
    <dbReference type="NCBI Taxonomy" id="1671311"/>
    <lineage>
        <taxon>Eukaryota</taxon>
        <taxon>Fungi</taxon>
        <taxon>Dikarya</taxon>
        <taxon>Ascomycota</taxon>
        <taxon>Pezizomycotina</taxon>
        <taxon>Sordariomycetes</taxon>
        <taxon>Hypocreomycetidae</taxon>
        <taxon>Glomerellales</taxon>
        <taxon>Glomerellaceae</taxon>
        <taxon>Colletotrichum</taxon>
        <taxon>Colletotrichum acutatum species complex</taxon>
    </lineage>
</organism>
<name>A0A9Q0AW00_9PEZI</name>
<dbReference type="InterPro" id="IPR004827">
    <property type="entry name" value="bZIP"/>
</dbReference>
<dbReference type="PROSITE" id="PS00036">
    <property type="entry name" value="BZIP_BASIC"/>
    <property type="match status" value="1"/>
</dbReference>
<dbReference type="Proteomes" id="UP001056436">
    <property type="component" value="Unassembled WGS sequence"/>
</dbReference>
<proteinExistence type="predicted"/>
<protein>
    <recommendedName>
        <fullName evidence="2">BZIP domain-containing protein</fullName>
    </recommendedName>
</protein>
<dbReference type="CDD" id="cd14686">
    <property type="entry name" value="bZIP"/>
    <property type="match status" value="1"/>
</dbReference>
<evidence type="ECO:0000313" key="3">
    <source>
        <dbReference type="EMBL" id="KAI3527304.1"/>
    </source>
</evidence>
<dbReference type="GO" id="GO:0003700">
    <property type="term" value="F:DNA-binding transcription factor activity"/>
    <property type="evidence" value="ECO:0007669"/>
    <property type="project" value="InterPro"/>
</dbReference>
<feature type="region of interest" description="Disordered" evidence="1">
    <location>
        <begin position="1"/>
        <end position="35"/>
    </location>
</feature>
<dbReference type="SUPFAM" id="SSF57959">
    <property type="entry name" value="Leucine zipper domain"/>
    <property type="match status" value="1"/>
</dbReference>
<accession>A0A9Q0AW00</accession>
<feature type="compositionally biased region" description="Basic and acidic residues" evidence="1">
    <location>
        <begin position="14"/>
        <end position="35"/>
    </location>
</feature>
<evidence type="ECO:0000313" key="4">
    <source>
        <dbReference type="Proteomes" id="UP001056436"/>
    </source>
</evidence>
<keyword evidence="4" id="KW-1185">Reference proteome</keyword>
<dbReference type="AlphaFoldDB" id="A0A9Q0AW00"/>